<sequence length="1222" mass="136965">MLKFSSLIPSIFLLGQLLTAFVHADEAQAKALFDDGSLIVDTHNVDGLEDAVALVIKDTGKLDPARLRIYFETSGRHSQEPQSRADLMMEGGSFYEYPLGAEGWNWERLNAPVIQRGADELIIIVSHPRLSKRFSYFVELTGSDWSVQGRWPEQGAFSVQPRMRRNVMSLPETKPVDLQPLLDFRPPSLSIMLRDGPKLESWNSVKATGFQVADSFLASAGIDSAHLFFKIHDAATGAVQTAVPQQAWQRDNGFAWKGNTLGVEWYLVADIPRDGEVRITGWLHDDSERFLSAEVGLNRSLEGFMWADDVSEKRQIDTSEELVGNFSASRYGANRRQSYYPFAVVENENEAFVIETDPGEPRVFYLAATPDSLKAVYEMSLTPDTKQFPGQATFRCSLYSVALQGKPGFRAVLEAFYQRYPDYNERRVPRSGLWMPFSDISQLPEPEDFGFVFFEKGGPRGADVDYAEENDILTLMYTEPWLYWLPFNDSEERTPEQALAKMLLAAGLTDSWARDLAASGLAGASQDEQGDIMMKFMDLPWNRGARMEVNTDLDLEAVLPFKMNRAMAEWKQMSEFLSDPRVDGIYLDSMDAAVMPDFNKRALAATDYPTTYSMDVLRPVIAPNVPQYEFTAALGAYLRSEDKYLMGNFPVTDSPFVNRWIDIPGQETDWFSGGQYHPPSRAKLNYRRAMSGQKPFGFLQSTNFSEFSGEPLRRYFETCLLYGFQPSFFSHNAADDPYWLDHELLERDRHLFRTFVPLIQRTSDAGWQAVQDVDLSDNELIQVEQFGDSSDGIWYLVLQNLSENRQQIAITMPSGLGQMLMVQPLSGQVDWVEGGEPVSLILEDHQTVLVDYVSPESIDEEQRFLDAWKSGYGEAEAVRASFASILREQALGVQASVRLVGIPVISEPTRWDLTVSNSSGDVLTLKSDDQVRQIDTGAMETIQVVLPPSDGIQEITWQLLNGDGVVEAFSRSIQTLSIPPVEVSGFESRFLTRTSEARVPFEISNLSDKPRTCQIEWEAGDLVGQNELTISPGSNELVTLAVPSYGQSSVSLKVRILSDESVLWESNCRIVFLDANASLAIESGVKVFTDSTFGGYSTEPLHDGVADTENVAWNQASWASAETDTDHWVEIQFPTPTEAKELVIHWNSEAGITYTGRRGRLVGTSESGEVLELGDWDAVSGDSKTRITFDPQEFKSLRVVQDAQHGPIERPDIMWVSEVAVY</sequence>
<proteinExistence type="predicted"/>
<evidence type="ECO:0008006" key="4">
    <source>
        <dbReference type="Google" id="ProtNLM"/>
    </source>
</evidence>
<feature type="chain" id="PRO_5042908553" description="F5/8 type C domain-containing protein" evidence="1">
    <location>
        <begin position="25"/>
        <end position="1222"/>
    </location>
</feature>
<dbReference type="Gene3D" id="2.60.120.260">
    <property type="entry name" value="Galactose-binding domain-like"/>
    <property type="match status" value="1"/>
</dbReference>
<dbReference type="Proteomes" id="UP001304300">
    <property type="component" value="Chromosome"/>
</dbReference>
<evidence type="ECO:0000256" key="1">
    <source>
        <dbReference type="SAM" id="SignalP"/>
    </source>
</evidence>
<dbReference type="KEGG" id="puo:RZN69_01060"/>
<dbReference type="AlphaFoldDB" id="A0AAQ3QVI9"/>
<feature type="signal peptide" evidence="1">
    <location>
        <begin position="1"/>
        <end position="24"/>
    </location>
</feature>
<dbReference type="RefSeq" id="WP_317834142.1">
    <property type="nucleotide sequence ID" value="NZ_CP136920.1"/>
</dbReference>
<keyword evidence="1" id="KW-0732">Signal</keyword>
<evidence type="ECO:0000313" key="2">
    <source>
        <dbReference type="EMBL" id="WOO41658.1"/>
    </source>
</evidence>
<protein>
    <recommendedName>
        <fullName evidence="4">F5/8 type C domain-containing protein</fullName>
    </recommendedName>
</protein>
<dbReference type="InterPro" id="IPR008979">
    <property type="entry name" value="Galactose-bd-like_sf"/>
</dbReference>
<name>A0AAQ3QVI9_9BACT</name>
<dbReference type="SUPFAM" id="SSF49785">
    <property type="entry name" value="Galactose-binding domain-like"/>
    <property type="match status" value="1"/>
</dbReference>
<gene>
    <name evidence="2" type="ORF">RZN69_01060</name>
</gene>
<evidence type="ECO:0000313" key="3">
    <source>
        <dbReference type="Proteomes" id="UP001304300"/>
    </source>
</evidence>
<dbReference type="EMBL" id="CP136920">
    <property type="protein sequence ID" value="WOO41658.1"/>
    <property type="molecule type" value="Genomic_DNA"/>
</dbReference>
<organism evidence="2 3">
    <name type="scientific">Rubellicoccus peritrichatus</name>
    <dbReference type="NCBI Taxonomy" id="3080537"/>
    <lineage>
        <taxon>Bacteria</taxon>
        <taxon>Pseudomonadati</taxon>
        <taxon>Verrucomicrobiota</taxon>
        <taxon>Opitutia</taxon>
        <taxon>Puniceicoccales</taxon>
        <taxon>Cerasicoccaceae</taxon>
        <taxon>Rubellicoccus</taxon>
    </lineage>
</organism>
<keyword evidence="3" id="KW-1185">Reference proteome</keyword>
<reference evidence="2 3" key="1">
    <citation type="submission" date="2023-10" db="EMBL/GenBank/DDBJ databases">
        <title>Rubellicoccus peritrichatus gen. nov., sp. nov., isolated from an algae of coral reef tank.</title>
        <authorList>
            <person name="Luo J."/>
        </authorList>
    </citation>
    <scope>NUCLEOTIDE SEQUENCE [LARGE SCALE GENOMIC DNA]</scope>
    <source>
        <strain evidence="2 3">CR14</strain>
    </source>
</reference>
<accession>A0AAQ3QVI9</accession>